<name>A0A397J376_9GLOM</name>
<proteinExistence type="predicted"/>
<sequence length="80" mass="9743">MDFYSANSVENWTQNKIIEHYQKKEKSDRKRTLDRIKKDLQEVVVSPDFDDARRNKAKRLLIDERIGQLYQIHSMYQRTI</sequence>
<keyword evidence="2" id="KW-1185">Reference proteome</keyword>
<dbReference type="EMBL" id="PQFF01000115">
    <property type="protein sequence ID" value="RHZ81158.1"/>
    <property type="molecule type" value="Genomic_DNA"/>
</dbReference>
<gene>
    <name evidence="1" type="ORF">Glove_123g148</name>
</gene>
<protein>
    <submittedName>
        <fullName evidence="1">Uncharacterized protein</fullName>
    </submittedName>
</protein>
<accession>A0A397J376</accession>
<evidence type="ECO:0000313" key="1">
    <source>
        <dbReference type="EMBL" id="RHZ81158.1"/>
    </source>
</evidence>
<organism evidence="1 2">
    <name type="scientific">Diversispora epigaea</name>
    <dbReference type="NCBI Taxonomy" id="1348612"/>
    <lineage>
        <taxon>Eukaryota</taxon>
        <taxon>Fungi</taxon>
        <taxon>Fungi incertae sedis</taxon>
        <taxon>Mucoromycota</taxon>
        <taxon>Glomeromycotina</taxon>
        <taxon>Glomeromycetes</taxon>
        <taxon>Diversisporales</taxon>
        <taxon>Diversisporaceae</taxon>
        <taxon>Diversispora</taxon>
    </lineage>
</organism>
<dbReference type="OrthoDB" id="2445623at2759"/>
<comment type="caution">
    <text evidence="1">The sequence shown here is derived from an EMBL/GenBank/DDBJ whole genome shotgun (WGS) entry which is preliminary data.</text>
</comment>
<dbReference type="AlphaFoldDB" id="A0A397J376"/>
<evidence type="ECO:0000313" key="2">
    <source>
        <dbReference type="Proteomes" id="UP000266861"/>
    </source>
</evidence>
<reference evidence="1 2" key="1">
    <citation type="submission" date="2018-08" db="EMBL/GenBank/DDBJ databases">
        <title>Genome and evolution of the arbuscular mycorrhizal fungus Diversispora epigaea (formerly Glomus versiforme) and its bacterial endosymbionts.</title>
        <authorList>
            <person name="Sun X."/>
            <person name="Fei Z."/>
            <person name="Harrison M."/>
        </authorList>
    </citation>
    <scope>NUCLEOTIDE SEQUENCE [LARGE SCALE GENOMIC DNA]</scope>
    <source>
        <strain evidence="1 2">IT104</strain>
    </source>
</reference>
<dbReference type="Proteomes" id="UP000266861">
    <property type="component" value="Unassembled WGS sequence"/>
</dbReference>